<keyword evidence="1" id="KW-0812">Transmembrane</keyword>
<dbReference type="Gene3D" id="3.55.50.30">
    <property type="match status" value="1"/>
</dbReference>
<feature type="domain" description="Protein FecR C-terminal" evidence="3">
    <location>
        <begin position="319"/>
        <end position="385"/>
    </location>
</feature>
<dbReference type="InterPro" id="IPR006860">
    <property type="entry name" value="FecR"/>
</dbReference>
<feature type="domain" description="FecR protein" evidence="2">
    <location>
        <begin position="169"/>
        <end position="269"/>
    </location>
</feature>
<protein>
    <submittedName>
        <fullName evidence="4">DUF4974 domain-containing protein</fullName>
    </submittedName>
</protein>
<dbReference type="InterPro" id="IPR012373">
    <property type="entry name" value="Ferrdict_sens_TM"/>
</dbReference>
<dbReference type="RefSeq" id="WP_136901933.1">
    <property type="nucleotide sequence ID" value="NZ_SUME01000005.1"/>
</dbReference>
<sequence>MNNINRYQELIQKWLRGTISAAEKTELSRWYNSFSDDNKEIPDSYVQNEQQLRNRILDKINASIDVIEHRNTTRYLFTQVRLVAASVVLALVAGVSYFTVIKPRLDKETVGLYDIHPRGSSASLTLSDGKVISLDEQQSLIVDGEVKYLDGTTLFDPEAQRNGKISYAVLSTPKGGQYQLRLPDGTEVWLNALSSIRFPSGYDDNRREVELLSGEAYFSVSKQTDKKGRRVPFFVKSDQQSVEVLGTQFNINTYNPRYGVVTTVTEGSVAVTPTKTLERGVKVKALLTAGKQSIVGQTGSLSEKQVDTEEYMAWKEGLFHFSDATIYTVMAEFERWYDINVTYEISRSDDLFSGYIPKDVSLGEALSLLQIAGVNFELTSKNNLIVKQKKDKPINK</sequence>
<comment type="caution">
    <text evidence="4">The sequence shown here is derived from an EMBL/GenBank/DDBJ whole genome shotgun (WGS) entry which is preliminary data.</text>
</comment>
<dbReference type="GO" id="GO:0016989">
    <property type="term" value="F:sigma factor antagonist activity"/>
    <property type="evidence" value="ECO:0007669"/>
    <property type="project" value="TreeGrafter"/>
</dbReference>
<keyword evidence="1" id="KW-1133">Transmembrane helix</keyword>
<dbReference type="Pfam" id="PF04773">
    <property type="entry name" value="FecR"/>
    <property type="match status" value="1"/>
</dbReference>
<dbReference type="AlphaFoldDB" id="A0A4U0NYP2"/>
<proteinExistence type="predicted"/>
<dbReference type="EMBL" id="SUME01000005">
    <property type="protein sequence ID" value="TJZ59991.1"/>
    <property type="molecule type" value="Genomic_DNA"/>
</dbReference>
<evidence type="ECO:0000313" key="4">
    <source>
        <dbReference type="EMBL" id="TJZ59991.1"/>
    </source>
</evidence>
<reference evidence="4 5" key="1">
    <citation type="submission" date="2019-04" db="EMBL/GenBank/DDBJ databases">
        <title>Sphingobacterium olei sp. nov., isolated from oil-contaminated soil.</title>
        <authorList>
            <person name="Liu B."/>
        </authorList>
    </citation>
    <scope>NUCLEOTIDE SEQUENCE [LARGE SCALE GENOMIC DNA]</scope>
    <source>
        <strain evidence="4 5">HAL-9</strain>
    </source>
</reference>
<evidence type="ECO:0000313" key="5">
    <source>
        <dbReference type="Proteomes" id="UP000306808"/>
    </source>
</evidence>
<keyword evidence="5" id="KW-1185">Reference proteome</keyword>
<dbReference type="OrthoDB" id="1099963at2"/>
<keyword evidence="1" id="KW-0472">Membrane</keyword>
<evidence type="ECO:0000259" key="3">
    <source>
        <dbReference type="Pfam" id="PF16344"/>
    </source>
</evidence>
<evidence type="ECO:0000259" key="2">
    <source>
        <dbReference type="Pfam" id="PF04773"/>
    </source>
</evidence>
<name>A0A4U0NYP2_9SPHI</name>
<organism evidence="4 5">
    <name type="scientific">Sphingobacterium olei</name>
    <dbReference type="NCBI Taxonomy" id="2571155"/>
    <lineage>
        <taxon>Bacteria</taxon>
        <taxon>Pseudomonadati</taxon>
        <taxon>Bacteroidota</taxon>
        <taxon>Sphingobacteriia</taxon>
        <taxon>Sphingobacteriales</taxon>
        <taxon>Sphingobacteriaceae</taxon>
        <taxon>Sphingobacterium</taxon>
    </lineage>
</organism>
<gene>
    <name evidence="4" type="ORF">FAZ15_13975</name>
</gene>
<dbReference type="Gene3D" id="2.60.120.1440">
    <property type="match status" value="1"/>
</dbReference>
<dbReference type="InterPro" id="IPR032508">
    <property type="entry name" value="FecR_C"/>
</dbReference>
<dbReference type="PANTHER" id="PTHR30273:SF2">
    <property type="entry name" value="PROTEIN FECR"/>
    <property type="match status" value="1"/>
</dbReference>
<feature type="transmembrane region" description="Helical" evidence="1">
    <location>
        <begin position="80"/>
        <end position="100"/>
    </location>
</feature>
<dbReference type="Pfam" id="PF16344">
    <property type="entry name" value="FecR_C"/>
    <property type="match status" value="1"/>
</dbReference>
<dbReference type="PANTHER" id="PTHR30273">
    <property type="entry name" value="PERIPLASMIC SIGNAL SENSOR AND SIGMA FACTOR ACTIVATOR FECR-RELATED"/>
    <property type="match status" value="1"/>
</dbReference>
<dbReference type="Proteomes" id="UP000306808">
    <property type="component" value="Unassembled WGS sequence"/>
</dbReference>
<evidence type="ECO:0000256" key="1">
    <source>
        <dbReference type="SAM" id="Phobius"/>
    </source>
</evidence>
<accession>A0A4U0NYP2</accession>